<evidence type="ECO:0000256" key="9">
    <source>
        <dbReference type="RuleBase" id="RU003624"/>
    </source>
</evidence>
<dbReference type="CDD" id="cd02412">
    <property type="entry name" value="KH-II_30S_S3"/>
    <property type="match status" value="1"/>
</dbReference>
<gene>
    <name evidence="8" type="primary">rpsC</name>
    <name evidence="11" type="ORF">COX39_02275</name>
</gene>
<dbReference type="Pfam" id="PF07650">
    <property type="entry name" value="KH_2"/>
    <property type="match status" value="1"/>
</dbReference>
<evidence type="ECO:0000313" key="11">
    <source>
        <dbReference type="EMBL" id="PIP21587.1"/>
    </source>
</evidence>
<dbReference type="SUPFAM" id="SSF54814">
    <property type="entry name" value="Prokaryotic type KH domain (KH-domain type II)"/>
    <property type="match status" value="1"/>
</dbReference>
<dbReference type="InterPro" id="IPR004044">
    <property type="entry name" value="KH_dom_type_2"/>
</dbReference>
<evidence type="ECO:0000256" key="7">
    <source>
        <dbReference type="ARBA" id="ARBA00035257"/>
    </source>
</evidence>
<dbReference type="Gene3D" id="3.30.1140.32">
    <property type="entry name" value="Ribosomal protein S3, C-terminal domain"/>
    <property type="match status" value="1"/>
</dbReference>
<dbReference type="Pfam" id="PF00189">
    <property type="entry name" value="Ribosomal_S3_C"/>
    <property type="match status" value="1"/>
</dbReference>
<dbReference type="InterPro" id="IPR001351">
    <property type="entry name" value="Ribosomal_uS3_C"/>
</dbReference>
<dbReference type="HAMAP" id="MF_01309_B">
    <property type="entry name" value="Ribosomal_uS3_B"/>
    <property type="match status" value="1"/>
</dbReference>
<feature type="domain" description="KH type-2" evidence="10">
    <location>
        <begin position="39"/>
        <end position="108"/>
    </location>
</feature>
<keyword evidence="4 8" id="KW-0689">Ribosomal protein</keyword>
<dbReference type="NCBIfam" id="TIGR01009">
    <property type="entry name" value="rpsC_bact"/>
    <property type="match status" value="1"/>
</dbReference>
<evidence type="ECO:0000256" key="4">
    <source>
        <dbReference type="ARBA" id="ARBA00022980"/>
    </source>
</evidence>
<accession>A0A2G9YQR6</accession>
<dbReference type="PROSITE" id="PS50823">
    <property type="entry name" value="KH_TYPE_2"/>
    <property type="match status" value="1"/>
</dbReference>
<dbReference type="SUPFAM" id="SSF54821">
    <property type="entry name" value="Ribosomal protein S3 C-terminal domain"/>
    <property type="match status" value="1"/>
</dbReference>
<keyword evidence="3 8" id="KW-0694">RNA-binding</keyword>
<proteinExistence type="inferred from homology"/>
<comment type="subunit">
    <text evidence="8">Part of the 30S ribosomal subunit. Forms a tight complex with proteins S10 and S14.</text>
</comment>
<dbReference type="InterPro" id="IPR036419">
    <property type="entry name" value="Ribosomal_S3_C_sf"/>
</dbReference>
<keyword evidence="2 8" id="KW-0699">rRNA-binding</keyword>
<evidence type="ECO:0000256" key="6">
    <source>
        <dbReference type="ARBA" id="ARBA00024998"/>
    </source>
</evidence>
<dbReference type="AlphaFoldDB" id="A0A2G9YQR6"/>
<dbReference type="GO" id="GO:0003729">
    <property type="term" value="F:mRNA binding"/>
    <property type="evidence" value="ECO:0007669"/>
    <property type="project" value="UniProtKB-UniRule"/>
</dbReference>
<dbReference type="Gene3D" id="3.30.300.20">
    <property type="match status" value="1"/>
</dbReference>
<evidence type="ECO:0000256" key="5">
    <source>
        <dbReference type="ARBA" id="ARBA00023274"/>
    </source>
</evidence>
<evidence type="ECO:0000313" key="12">
    <source>
        <dbReference type="Proteomes" id="UP000231567"/>
    </source>
</evidence>
<dbReference type="PROSITE" id="PS00548">
    <property type="entry name" value="RIBOSOMAL_S3"/>
    <property type="match status" value="1"/>
</dbReference>
<keyword evidence="5 8" id="KW-0687">Ribonucleoprotein</keyword>
<comment type="caution">
    <text evidence="11">The sequence shown here is derived from an EMBL/GenBank/DDBJ whole genome shotgun (WGS) entry which is preliminary data.</text>
</comment>
<dbReference type="InterPro" id="IPR009019">
    <property type="entry name" value="KH_sf_prok-type"/>
</dbReference>
<dbReference type="EMBL" id="PCRM01000033">
    <property type="protein sequence ID" value="PIP21587.1"/>
    <property type="molecule type" value="Genomic_DNA"/>
</dbReference>
<dbReference type="InterPro" id="IPR005704">
    <property type="entry name" value="Ribosomal_uS3_bac-typ"/>
</dbReference>
<dbReference type="GO" id="GO:0003735">
    <property type="term" value="F:structural constituent of ribosome"/>
    <property type="evidence" value="ECO:0007669"/>
    <property type="project" value="InterPro"/>
</dbReference>
<evidence type="ECO:0000256" key="2">
    <source>
        <dbReference type="ARBA" id="ARBA00022730"/>
    </source>
</evidence>
<comment type="function">
    <text evidence="6 8">Binds the lower part of the 30S subunit head. Binds mRNA in the 70S ribosome, positioning it for translation.</text>
</comment>
<dbReference type="PANTHER" id="PTHR11760:SF19">
    <property type="entry name" value="SMALL RIBOSOMAL SUBUNIT PROTEIN US3C"/>
    <property type="match status" value="1"/>
</dbReference>
<name>A0A2G9YQR6_9BACT</name>
<evidence type="ECO:0000259" key="10">
    <source>
        <dbReference type="PROSITE" id="PS50823"/>
    </source>
</evidence>
<organism evidence="11 12">
    <name type="scientific">Candidatus Nealsonbacteria bacterium CG23_combo_of_CG06-09_8_20_14_all_40_13</name>
    <dbReference type="NCBI Taxonomy" id="1974724"/>
    <lineage>
        <taxon>Bacteria</taxon>
        <taxon>Candidatus Nealsoniibacteriota</taxon>
    </lineage>
</organism>
<dbReference type="FunFam" id="3.30.300.20:FF:000001">
    <property type="entry name" value="30S ribosomal protein S3"/>
    <property type="match status" value="1"/>
</dbReference>
<evidence type="ECO:0000256" key="3">
    <source>
        <dbReference type="ARBA" id="ARBA00022884"/>
    </source>
</evidence>
<comment type="similarity">
    <text evidence="1 8 9">Belongs to the universal ribosomal protein uS3 family.</text>
</comment>
<protein>
    <recommendedName>
        <fullName evidence="7 8">Small ribosomal subunit protein uS3</fullName>
    </recommendedName>
</protein>
<evidence type="ECO:0000256" key="8">
    <source>
        <dbReference type="HAMAP-Rule" id="MF_01309"/>
    </source>
</evidence>
<reference evidence="11 12" key="1">
    <citation type="submission" date="2017-09" db="EMBL/GenBank/DDBJ databases">
        <title>Depth-based differentiation of microbial function through sediment-hosted aquifers and enrichment of novel symbionts in the deep terrestrial subsurface.</title>
        <authorList>
            <person name="Probst A.J."/>
            <person name="Ladd B."/>
            <person name="Jarett J.K."/>
            <person name="Geller-Mcgrath D.E."/>
            <person name="Sieber C.M."/>
            <person name="Emerson J.B."/>
            <person name="Anantharaman K."/>
            <person name="Thomas B.C."/>
            <person name="Malmstrom R."/>
            <person name="Stieglmeier M."/>
            <person name="Klingl A."/>
            <person name="Woyke T."/>
            <person name="Ryan C.M."/>
            <person name="Banfield J.F."/>
        </authorList>
    </citation>
    <scope>NUCLEOTIDE SEQUENCE [LARGE SCALE GENOMIC DNA]</scope>
    <source>
        <strain evidence="11">CG23_combo_of_CG06-09_8_20_14_all_40_13</strain>
    </source>
</reference>
<dbReference type="InterPro" id="IPR018280">
    <property type="entry name" value="Ribosomal_uS3_CS"/>
</dbReference>
<sequence length="212" mass="23340">MGHKVSPVSFRLQYDKKWQSCWFANGKDFAKNLLGDIQIRNIIMAKFGFQAAIAKIEIERKKGETKVIIHTARPGVIIGHSGKGIEEINAQLHKGIAEKVKIDVIEVKKPEIVASLVAQNVAGQISKRIHYKRAVKFAIDKAMQAGAKGIRIAISGRLGGAEIARSEKYSAGPIPLSTLRADIDFAKVDAYTTYGINGVKVWIYKGDKVELE</sequence>
<dbReference type="InterPro" id="IPR015946">
    <property type="entry name" value="KH_dom-like_a/b"/>
</dbReference>
<dbReference type="GO" id="GO:0019843">
    <property type="term" value="F:rRNA binding"/>
    <property type="evidence" value="ECO:0007669"/>
    <property type="project" value="UniProtKB-UniRule"/>
</dbReference>
<dbReference type="PANTHER" id="PTHR11760">
    <property type="entry name" value="30S/40S RIBOSOMAL PROTEIN S3"/>
    <property type="match status" value="1"/>
</dbReference>
<dbReference type="GO" id="GO:0022627">
    <property type="term" value="C:cytosolic small ribosomal subunit"/>
    <property type="evidence" value="ECO:0007669"/>
    <property type="project" value="TreeGrafter"/>
</dbReference>
<dbReference type="Proteomes" id="UP000231567">
    <property type="component" value="Unassembled WGS sequence"/>
</dbReference>
<dbReference type="GO" id="GO:0006412">
    <property type="term" value="P:translation"/>
    <property type="evidence" value="ECO:0007669"/>
    <property type="project" value="UniProtKB-UniRule"/>
</dbReference>
<dbReference type="InterPro" id="IPR057258">
    <property type="entry name" value="Ribosomal_uS3"/>
</dbReference>
<evidence type="ECO:0000256" key="1">
    <source>
        <dbReference type="ARBA" id="ARBA00010761"/>
    </source>
</evidence>